<dbReference type="Gene3D" id="3.30.160.60">
    <property type="entry name" value="Classic Zinc Finger"/>
    <property type="match status" value="2"/>
</dbReference>
<protein>
    <recommendedName>
        <fullName evidence="7">C2H2-type domain-containing protein</fullName>
    </recommendedName>
</protein>
<dbReference type="Proteomes" id="UP000694388">
    <property type="component" value="Unplaced"/>
</dbReference>
<dbReference type="GO" id="GO:0008270">
    <property type="term" value="F:zinc ion binding"/>
    <property type="evidence" value="ECO:0007669"/>
    <property type="project" value="UniProtKB-KW"/>
</dbReference>
<keyword evidence="3 5" id="KW-0863">Zinc-finger</keyword>
<dbReference type="InterPro" id="IPR013087">
    <property type="entry name" value="Znf_C2H2_type"/>
</dbReference>
<feature type="domain" description="C2H2-type" evidence="7">
    <location>
        <begin position="479"/>
        <end position="506"/>
    </location>
</feature>
<keyword evidence="4" id="KW-0862">Zinc</keyword>
<feature type="region of interest" description="Disordered" evidence="6">
    <location>
        <begin position="346"/>
        <end position="413"/>
    </location>
</feature>
<keyword evidence="2" id="KW-0677">Repeat</keyword>
<evidence type="ECO:0000256" key="6">
    <source>
        <dbReference type="SAM" id="MobiDB-lite"/>
    </source>
</evidence>
<dbReference type="Pfam" id="PF00096">
    <property type="entry name" value="zf-C2H2"/>
    <property type="match status" value="2"/>
</dbReference>
<keyword evidence="1" id="KW-0479">Metal-binding</keyword>
<sequence>MARGVHTFEFVERSDKHRARSDGLNAMDSNYTEINPFFPEMLPWGGQLWEQRAPWELGAHPGLPPAAGQLWEQGQRAPWEFNPRHMAGLPWGSQLWGEAARAPWKINNQADGFPPTVVREGEAGCEKTYTILEMVRENAGARHAHLTNGMPPVHIGMRRTEHSQDPVLETNGNGVLGAIGSGVPGTLMTRCDGPGVCQLCGEALPADFVALRSHAKRHMDKQALACLSCSAQCKSTSSLTVHVLRHMGIYLFACDLCGKRYPTKWHLDEHRRAHERTAHGRLHGAPDEGLLPGWLEPQAPYDYADYFGHLTRNAPPDIRPPAPMLCPQPSLPITSLPPSLARVVAAEVSPPPPPQPPPRREDGPSSQSVPVSSVASTPSVPPAAQPPPPPPPPQPAAPPQPTPQPPPVAGGLPGPCSAARAACQICGKALATEFACVREHAKRHHVDRSSLTCSCCGLRCKTSSALTIHVLKHVGVLLFACDVCGKRYTTKWYLQDHRRAHERAGEVGPEPRRATDMSRPLPSA</sequence>
<dbReference type="AlphaFoldDB" id="A0A8C4QSP1"/>
<feature type="compositionally biased region" description="Basic and acidic residues" evidence="6">
    <location>
        <begin position="500"/>
        <end position="516"/>
    </location>
</feature>
<evidence type="ECO:0000256" key="2">
    <source>
        <dbReference type="ARBA" id="ARBA00022737"/>
    </source>
</evidence>
<dbReference type="InterPro" id="IPR036236">
    <property type="entry name" value="Znf_C2H2_sf"/>
</dbReference>
<feature type="compositionally biased region" description="Pro residues" evidence="6">
    <location>
        <begin position="379"/>
        <end position="408"/>
    </location>
</feature>
<dbReference type="PROSITE" id="PS50157">
    <property type="entry name" value="ZINC_FINGER_C2H2_2"/>
    <property type="match status" value="2"/>
</dbReference>
<evidence type="ECO:0000313" key="9">
    <source>
        <dbReference type="Proteomes" id="UP000694388"/>
    </source>
</evidence>
<dbReference type="PANTHER" id="PTHR24379">
    <property type="entry name" value="KRAB AND ZINC FINGER DOMAIN-CONTAINING"/>
    <property type="match status" value="1"/>
</dbReference>
<feature type="domain" description="C2H2-type" evidence="7">
    <location>
        <begin position="252"/>
        <end position="279"/>
    </location>
</feature>
<dbReference type="GeneTree" id="ENSGT00940000169884"/>
<name>A0A8C4QSP1_EPTBU</name>
<evidence type="ECO:0000313" key="8">
    <source>
        <dbReference type="Ensembl" id="ENSEBUP00000019284.1"/>
    </source>
</evidence>
<accession>A0A8C4QSP1</accession>
<dbReference type="Ensembl" id="ENSEBUT00000019860.1">
    <property type="protein sequence ID" value="ENSEBUP00000019284.1"/>
    <property type="gene ID" value="ENSEBUG00000012004.1"/>
</dbReference>
<proteinExistence type="predicted"/>
<evidence type="ECO:0000256" key="5">
    <source>
        <dbReference type="PROSITE-ProRule" id="PRU00042"/>
    </source>
</evidence>
<dbReference type="PANTHER" id="PTHR24379:SF121">
    <property type="entry name" value="C2H2-TYPE DOMAIN-CONTAINING PROTEIN"/>
    <property type="match status" value="1"/>
</dbReference>
<evidence type="ECO:0000256" key="1">
    <source>
        <dbReference type="ARBA" id="ARBA00022723"/>
    </source>
</evidence>
<reference evidence="8" key="1">
    <citation type="submission" date="2025-08" db="UniProtKB">
        <authorList>
            <consortium name="Ensembl"/>
        </authorList>
    </citation>
    <scope>IDENTIFICATION</scope>
</reference>
<organism evidence="8 9">
    <name type="scientific">Eptatretus burgeri</name>
    <name type="common">Inshore hagfish</name>
    <dbReference type="NCBI Taxonomy" id="7764"/>
    <lineage>
        <taxon>Eukaryota</taxon>
        <taxon>Metazoa</taxon>
        <taxon>Chordata</taxon>
        <taxon>Craniata</taxon>
        <taxon>Vertebrata</taxon>
        <taxon>Cyclostomata</taxon>
        <taxon>Myxini</taxon>
        <taxon>Myxiniformes</taxon>
        <taxon>Myxinidae</taxon>
        <taxon>Eptatretinae</taxon>
        <taxon>Eptatretus</taxon>
    </lineage>
</organism>
<dbReference type="SMART" id="SM00355">
    <property type="entry name" value="ZnF_C2H2"/>
    <property type="match status" value="6"/>
</dbReference>
<feature type="compositionally biased region" description="Low complexity" evidence="6">
    <location>
        <begin position="364"/>
        <end position="378"/>
    </location>
</feature>
<evidence type="ECO:0000259" key="7">
    <source>
        <dbReference type="PROSITE" id="PS50157"/>
    </source>
</evidence>
<reference evidence="8" key="2">
    <citation type="submission" date="2025-09" db="UniProtKB">
        <authorList>
            <consortium name="Ensembl"/>
        </authorList>
    </citation>
    <scope>IDENTIFICATION</scope>
</reference>
<dbReference type="SUPFAM" id="SSF57667">
    <property type="entry name" value="beta-beta-alpha zinc fingers"/>
    <property type="match status" value="2"/>
</dbReference>
<feature type="region of interest" description="Disordered" evidence="6">
    <location>
        <begin position="500"/>
        <end position="524"/>
    </location>
</feature>
<dbReference type="FunFam" id="3.30.160.60:FF:000100">
    <property type="entry name" value="Zinc finger 45-like"/>
    <property type="match status" value="2"/>
</dbReference>
<evidence type="ECO:0000256" key="3">
    <source>
        <dbReference type="ARBA" id="ARBA00022771"/>
    </source>
</evidence>
<dbReference type="PROSITE" id="PS00028">
    <property type="entry name" value="ZINC_FINGER_C2H2_1"/>
    <property type="match status" value="2"/>
</dbReference>
<keyword evidence="9" id="KW-1185">Reference proteome</keyword>
<evidence type="ECO:0000256" key="4">
    <source>
        <dbReference type="ARBA" id="ARBA00022833"/>
    </source>
</evidence>